<keyword evidence="3 5" id="KW-1133">Transmembrane helix</keyword>
<sequence length="312" mass="32912">MEIYLPIAGMSLNIFLVVGIGGLVGFLSGLFGVGGGFLLTPLMMMIGIPPAVAAASDSNQIVAAASSGAFAHWRLGNVDFKMGLIILVGGITGGTIGVQLVYYLRQIGNFEFVMKVVYVLMLGLVGSAMFMESLRTILRSRNPEAIEAVVSSQPKLVQMFAKMPLKMHFHRSGLYTSAIFPFSIGTTVGIMAALLGVGGGFIMVPAMIYIIGMPTIVAIGTDLFQIVITSANVTLQQAFVNKTVDLLLAMLLLIGSTIGAQFGAMAGKRLKGEQIRILLAIIVLAMTVKLFLDLVLPPEHLVSLAPAKGGGH</sequence>
<dbReference type="Pfam" id="PF01925">
    <property type="entry name" value="TauE"/>
    <property type="match status" value="1"/>
</dbReference>
<dbReference type="AlphaFoldDB" id="A0A7C3SI62"/>
<feature type="transmembrane region" description="Helical" evidence="5">
    <location>
        <begin position="82"/>
        <end position="104"/>
    </location>
</feature>
<feature type="transmembrane region" description="Helical" evidence="5">
    <location>
        <begin position="207"/>
        <end position="226"/>
    </location>
</feature>
<reference evidence="6" key="1">
    <citation type="journal article" date="2020" name="mSystems">
        <title>Genome- and Community-Level Interaction Insights into Carbon Utilization and Element Cycling Functions of Hydrothermarchaeota in Hydrothermal Sediment.</title>
        <authorList>
            <person name="Zhou Z."/>
            <person name="Liu Y."/>
            <person name="Xu W."/>
            <person name="Pan J."/>
            <person name="Luo Z.H."/>
            <person name="Li M."/>
        </authorList>
    </citation>
    <scope>NUCLEOTIDE SEQUENCE [LARGE SCALE GENOMIC DNA]</scope>
    <source>
        <strain evidence="6">SpSt-776</strain>
    </source>
</reference>
<dbReference type="GO" id="GO:0005886">
    <property type="term" value="C:plasma membrane"/>
    <property type="evidence" value="ECO:0007669"/>
    <property type="project" value="UniProtKB-SubCell"/>
</dbReference>
<evidence type="ECO:0000256" key="4">
    <source>
        <dbReference type="ARBA" id="ARBA00023136"/>
    </source>
</evidence>
<dbReference type="EMBL" id="DTHB01000016">
    <property type="protein sequence ID" value="HGB14066.1"/>
    <property type="molecule type" value="Genomic_DNA"/>
</dbReference>
<comment type="similarity">
    <text evidence="5">Belongs to the 4-toluene sulfonate uptake permease (TSUP) (TC 2.A.102) family.</text>
</comment>
<gene>
    <name evidence="6" type="ORF">ENV62_02345</name>
</gene>
<evidence type="ECO:0000313" key="6">
    <source>
        <dbReference type="EMBL" id="HGB14066.1"/>
    </source>
</evidence>
<keyword evidence="5" id="KW-1003">Cell membrane</keyword>
<proteinExistence type="inferred from homology"/>
<organism evidence="6">
    <name type="scientific">Desulfobacca acetoxidans</name>
    <dbReference type="NCBI Taxonomy" id="60893"/>
    <lineage>
        <taxon>Bacteria</taxon>
        <taxon>Pseudomonadati</taxon>
        <taxon>Thermodesulfobacteriota</taxon>
        <taxon>Desulfobaccia</taxon>
        <taxon>Desulfobaccales</taxon>
        <taxon>Desulfobaccaceae</taxon>
        <taxon>Desulfobacca</taxon>
    </lineage>
</organism>
<evidence type="ECO:0000256" key="5">
    <source>
        <dbReference type="RuleBase" id="RU363041"/>
    </source>
</evidence>
<feature type="transmembrane region" description="Helical" evidence="5">
    <location>
        <begin position="246"/>
        <end position="265"/>
    </location>
</feature>
<comment type="caution">
    <text evidence="6">The sequence shown here is derived from an EMBL/GenBank/DDBJ whole genome shotgun (WGS) entry which is preliminary data.</text>
</comment>
<feature type="transmembrane region" description="Helical" evidence="5">
    <location>
        <begin position="277"/>
        <end position="296"/>
    </location>
</feature>
<keyword evidence="2 5" id="KW-0812">Transmembrane</keyword>
<evidence type="ECO:0000256" key="3">
    <source>
        <dbReference type="ARBA" id="ARBA00022989"/>
    </source>
</evidence>
<dbReference type="PANTHER" id="PTHR43701:SF12">
    <property type="entry name" value="MEMBRANE TRANSPORTER PROTEIN YTNM-RELATED"/>
    <property type="match status" value="1"/>
</dbReference>
<dbReference type="InterPro" id="IPR051598">
    <property type="entry name" value="TSUP/Inactive_protease-like"/>
</dbReference>
<evidence type="ECO:0000256" key="1">
    <source>
        <dbReference type="ARBA" id="ARBA00004141"/>
    </source>
</evidence>
<name>A0A7C3SI62_9BACT</name>
<keyword evidence="4 5" id="KW-0472">Membrane</keyword>
<feature type="transmembrane region" description="Helical" evidence="5">
    <location>
        <begin position="12"/>
        <end position="39"/>
    </location>
</feature>
<dbReference type="InterPro" id="IPR002781">
    <property type="entry name" value="TM_pro_TauE-like"/>
</dbReference>
<feature type="transmembrane region" description="Helical" evidence="5">
    <location>
        <begin position="116"/>
        <end position="134"/>
    </location>
</feature>
<accession>A0A7C3SI62</accession>
<evidence type="ECO:0000256" key="2">
    <source>
        <dbReference type="ARBA" id="ARBA00022692"/>
    </source>
</evidence>
<comment type="subcellular location">
    <subcellularLocation>
        <location evidence="5">Cell membrane</location>
        <topology evidence="5">Multi-pass membrane protein</topology>
    </subcellularLocation>
    <subcellularLocation>
        <location evidence="1">Membrane</location>
        <topology evidence="1">Multi-pass membrane protein</topology>
    </subcellularLocation>
</comment>
<feature type="transmembrane region" description="Helical" evidence="5">
    <location>
        <begin position="173"/>
        <end position="195"/>
    </location>
</feature>
<protein>
    <recommendedName>
        <fullName evidence="5">Probable membrane transporter protein</fullName>
    </recommendedName>
</protein>
<dbReference type="PANTHER" id="PTHR43701">
    <property type="entry name" value="MEMBRANE TRANSPORTER PROTEIN MJ0441-RELATED"/>
    <property type="match status" value="1"/>
</dbReference>